<organism evidence="1 2">
    <name type="scientific">Phyllotreta striolata</name>
    <name type="common">Striped flea beetle</name>
    <name type="synonym">Crioceris striolata</name>
    <dbReference type="NCBI Taxonomy" id="444603"/>
    <lineage>
        <taxon>Eukaryota</taxon>
        <taxon>Metazoa</taxon>
        <taxon>Ecdysozoa</taxon>
        <taxon>Arthropoda</taxon>
        <taxon>Hexapoda</taxon>
        <taxon>Insecta</taxon>
        <taxon>Pterygota</taxon>
        <taxon>Neoptera</taxon>
        <taxon>Endopterygota</taxon>
        <taxon>Coleoptera</taxon>
        <taxon>Polyphaga</taxon>
        <taxon>Cucujiformia</taxon>
        <taxon>Chrysomeloidea</taxon>
        <taxon>Chrysomelidae</taxon>
        <taxon>Galerucinae</taxon>
        <taxon>Alticini</taxon>
        <taxon>Phyllotreta</taxon>
    </lineage>
</organism>
<name>A0A9P0GRF5_PHYSR</name>
<proteinExistence type="predicted"/>
<keyword evidence="2" id="KW-1185">Reference proteome</keyword>
<evidence type="ECO:0000313" key="1">
    <source>
        <dbReference type="EMBL" id="CAH1168880.1"/>
    </source>
</evidence>
<gene>
    <name evidence="1" type="ORF">PHYEVI_LOCUS5454</name>
</gene>
<dbReference type="Proteomes" id="UP001153712">
    <property type="component" value="Chromosome 2"/>
</dbReference>
<protein>
    <submittedName>
        <fullName evidence="1">Uncharacterized protein</fullName>
    </submittedName>
</protein>
<dbReference type="AlphaFoldDB" id="A0A9P0GRF5"/>
<dbReference type="EMBL" id="OU900095">
    <property type="protein sequence ID" value="CAH1168880.1"/>
    <property type="molecule type" value="Genomic_DNA"/>
</dbReference>
<accession>A0A9P0GRF5</accession>
<sequence length="169" mass="20489">MPSNISDEEFLKLLENLSPPPFTPSTIQSVFPEYIDETIVRNNKKVLRRNSRRNRRQLHVQSNRRVIEKNRIPTNRNQHRRGRQHPQQTVQLPVNRRCNEFEHFSEILEFEIRYFLQKINYPESISVCFLHKYYSVFENYKILFLFCRNIAKAVLISCYLNKSYKNCYT</sequence>
<evidence type="ECO:0000313" key="2">
    <source>
        <dbReference type="Proteomes" id="UP001153712"/>
    </source>
</evidence>
<reference evidence="1" key="1">
    <citation type="submission" date="2022-01" db="EMBL/GenBank/DDBJ databases">
        <authorList>
            <person name="King R."/>
        </authorList>
    </citation>
    <scope>NUCLEOTIDE SEQUENCE</scope>
</reference>